<evidence type="ECO:0000256" key="3">
    <source>
        <dbReference type="ARBA" id="ARBA00023163"/>
    </source>
</evidence>
<keyword evidence="2" id="KW-0238">DNA-binding</keyword>
<dbReference type="InterPro" id="IPR037923">
    <property type="entry name" value="HTH-like"/>
</dbReference>
<dbReference type="GO" id="GO:0043565">
    <property type="term" value="F:sequence-specific DNA binding"/>
    <property type="evidence" value="ECO:0007669"/>
    <property type="project" value="InterPro"/>
</dbReference>
<dbReference type="Pfam" id="PF12833">
    <property type="entry name" value="HTH_18"/>
    <property type="match status" value="1"/>
</dbReference>
<evidence type="ECO:0000313" key="6">
    <source>
        <dbReference type="Proteomes" id="UP000645610"/>
    </source>
</evidence>
<reference evidence="5 6" key="1">
    <citation type="submission" date="2020-11" db="EMBL/GenBank/DDBJ databases">
        <authorList>
            <person name="Kim M.K."/>
        </authorList>
    </citation>
    <scope>NUCLEOTIDE SEQUENCE [LARGE SCALE GENOMIC DNA]</scope>
    <source>
        <strain evidence="5 6">BT439</strain>
    </source>
</reference>
<keyword evidence="3" id="KW-0804">Transcription</keyword>
<dbReference type="SUPFAM" id="SSF46689">
    <property type="entry name" value="Homeodomain-like"/>
    <property type="match status" value="1"/>
</dbReference>
<sequence>MPTLLLDQQIPIYSLESQGAAGAFFQLNRADGRQPAFRQNMLQPHRKDYYHLVYVQRGGSRHWVDMTPYELKENALYFSAPGQLQLKEKLQPMWGVSLAFTREFLARQPNAALAQLPLLLNPQNGHELLLAPADVAFVEDLLARLEAEYQRPGEWQQAMLSAHLTVLLTYLSRLYTEQFPGDEPSADQLLLRKYRTRIEEHFRERHEVGAYAALLHISAGHLSEVVKAQSGKPAIAHIQERLVLEARRLLFHTPQSVKEIAYDLGFADASYFSRFFKRETGLTPAEYRASNREMYP</sequence>
<dbReference type="InterPro" id="IPR009057">
    <property type="entry name" value="Homeodomain-like_sf"/>
</dbReference>
<dbReference type="AlphaFoldDB" id="A0A931FKK3"/>
<dbReference type="PRINTS" id="PR00032">
    <property type="entry name" value="HTHARAC"/>
</dbReference>
<accession>A0A931FKK3</accession>
<keyword evidence="6" id="KW-1185">Reference proteome</keyword>
<dbReference type="PANTHER" id="PTHR43280">
    <property type="entry name" value="ARAC-FAMILY TRANSCRIPTIONAL REGULATOR"/>
    <property type="match status" value="1"/>
</dbReference>
<dbReference type="EMBL" id="JADQDP010000002">
    <property type="protein sequence ID" value="MBF9141795.1"/>
    <property type="molecule type" value="Genomic_DNA"/>
</dbReference>
<dbReference type="GO" id="GO:0003700">
    <property type="term" value="F:DNA-binding transcription factor activity"/>
    <property type="evidence" value="ECO:0007669"/>
    <property type="project" value="InterPro"/>
</dbReference>
<dbReference type="Proteomes" id="UP000645610">
    <property type="component" value="Unassembled WGS sequence"/>
</dbReference>
<evidence type="ECO:0000313" key="5">
    <source>
        <dbReference type="EMBL" id="MBF9141795.1"/>
    </source>
</evidence>
<name>A0A931FKK3_9BACT</name>
<keyword evidence="1" id="KW-0805">Transcription regulation</keyword>
<dbReference type="RefSeq" id="WP_196286136.1">
    <property type="nucleotide sequence ID" value="NZ_JADQDP010000002.1"/>
</dbReference>
<gene>
    <name evidence="5" type="ORF">I2I01_09135</name>
</gene>
<dbReference type="PROSITE" id="PS01124">
    <property type="entry name" value="HTH_ARAC_FAMILY_2"/>
    <property type="match status" value="1"/>
</dbReference>
<dbReference type="SMART" id="SM00342">
    <property type="entry name" value="HTH_ARAC"/>
    <property type="match status" value="1"/>
</dbReference>
<comment type="caution">
    <text evidence="5">The sequence shown here is derived from an EMBL/GenBank/DDBJ whole genome shotgun (WGS) entry which is preliminary data.</text>
</comment>
<dbReference type="SUPFAM" id="SSF51215">
    <property type="entry name" value="Regulatory protein AraC"/>
    <property type="match status" value="1"/>
</dbReference>
<feature type="domain" description="HTH araC/xylS-type" evidence="4">
    <location>
        <begin position="192"/>
        <end position="290"/>
    </location>
</feature>
<dbReference type="PANTHER" id="PTHR43280:SF32">
    <property type="entry name" value="TRANSCRIPTIONAL REGULATORY PROTEIN"/>
    <property type="match status" value="1"/>
</dbReference>
<dbReference type="Gene3D" id="1.10.10.60">
    <property type="entry name" value="Homeodomain-like"/>
    <property type="match status" value="1"/>
</dbReference>
<dbReference type="InterPro" id="IPR020449">
    <property type="entry name" value="Tscrpt_reg_AraC-type_HTH"/>
</dbReference>
<evidence type="ECO:0000256" key="2">
    <source>
        <dbReference type="ARBA" id="ARBA00023125"/>
    </source>
</evidence>
<evidence type="ECO:0000256" key="1">
    <source>
        <dbReference type="ARBA" id="ARBA00023015"/>
    </source>
</evidence>
<dbReference type="InterPro" id="IPR018060">
    <property type="entry name" value="HTH_AraC"/>
</dbReference>
<organism evidence="5 6">
    <name type="scientific">Hymenobacter properus</name>
    <dbReference type="NCBI Taxonomy" id="2791026"/>
    <lineage>
        <taxon>Bacteria</taxon>
        <taxon>Pseudomonadati</taxon>
        <taxon>Bacteroidota</taxon>
        <taxon>Cytophagia</taxon>
        <taxon>Cytophagales</taxon>
        <taxon>Hymenobacteraceae</taxon>
        <taxon>Hymenobacter</taxon>
    </lineage>
</organism>
<evidence type="ECO:0000259" key="4">
    <source>
        <dbReference type="PROSITE" id="PS01124"/>
    </source>
</evidence>
<protein>
    <submittedName>
        <fullName evidence="5">Helix-turn-helix domain-containing protein</fullName>
    </submittedName>
</protein>
<proteinExistence type="predicted"/>